<dbReference type="Gene3D" id="3.40.50.1820">
    <property type="entry name" value="alpha/beta hydrolase"/>
    <property type="match status" value="1"/>
</dbReference>
<dbReference type="GO" id="GO:0006629">
    <property type="term" value="P:lipid metabolic process"/>
    <property type="evidence" value="ECO:0007669"/>
    <property type="project" value="InterPro"/>
</dbReference>
<dbReference type="EMBL" id="CQAW01000020">
    <property type="protein sequence ID" value="CNI19266.1"/>
    <property type="molecule type" value="Genomic_DNA"/>
</dbReference>
<protein>
    <submittedName>
        <fullName evidence="2">Predicted lipase</fullName>
    </submittedName>
</protein>
<keyword evidence="3" id="KW-1185">Reference proteome</keyword>
<sequence>MTNPPAFTSVSPKNPDAFTGKQKKYWVEIQLVDEENNPVANMVWRAENEATRSGIVPTYTGQSDSNGLIKVEELHPLDLTLIIEPQALADEMEKRSLRVSRDPNDSIVRSDAEKNGYMWHYAVIGELCNKLPNIEQRKGEPFPPPFHFPPSESFKGFTIKSNGFEKKHVIEICPFRAWELILHHQNEYSMANAINLGAAASLAYADDNMSDTASISQFFLNQCLDLSKLPQLHKGNYNTNTLAQDVPFSERYHSPVFIDTSRDTSDASDENGQKNLTEKADGDTQLFYVYNSDKIIISWRGTAGLYDLGTDLAFRPIGTESCDIKKVQCTTLFPKGKVHQGFWNGFNRIERKFSKEIENLFDKLQGRKLFVCGHSLGGALALIHAAKLKAYKPILYTYGMPRTFTRDAIQQLSGLIHFRHVNDNDPVPAVPPEANVDNEFYKLWGPIGGVLGGLWSSLVQVPLWQIIEWGDCFWHHGNPVVFLTTTQSREWKECKISYPEPAGCITLKGLLPIKTKLYLVPALAEQVAQDAGQKQKEFKASLTKRDLDKYFPEGKNPGRGADLMFGDHFMTAYMPYINNKLLELIDNKGLSKKKHFTEHKDNVKKFEGQMTKENFEIPKNEAERNKKFLQLEKMLEISLTTTLSIKNGNNILERFAHYGEEGIENA</sequence>
<dbReference type="InterPro" id="IPR029058">
    <property type="entry name" value="AB_hydrolase_fold"/>
</dbReference>
<dbReference type="InterPro" id="IPR002921">
    <property type="entry name" value="Fungal_lipase-type"/>
</dbReference>
<dbReference type="PANTHER" id="PTHR45856">
    <property type="entry name" value="ALPHA/BETA-HYDROLASES SUPERFAMILY PROTEIN"/>
    <property type="match status" value="1"/>
</dbReference>
<evidence type="ECO:0000313" key="3">
    <source>
        <dbReference type="Proteomes" id="UP000041882"/>
    </source>
</evidence>
<dbReference type="RefSeq" id="WP_050115955.1">
    <property type="nucleotide sequence ID" value="NZ_CQAW01000020.1"/>
</dbReference>
<reference evidence="3" key="1">
    <citation type="submission" date="2015-03" db="EMBL/GenBank/DDBJ databases">
        <authorList>
            <consortium name="Pathogen Informatics"/>
            <person name="Murphy D."/>
        </authorList>
    </citation>
    <scope>NUCLEOTIDE SEQUENCE [LARGE SCALE GENOMIC DNA]</scope>
    <source>
        <strain evidence="3">IP6945</strain>
    </source>
</reference>
<name>A0A0T9QN05_9GAMM</name>
<dbReference type="CDD" id="cd00519">
    <property type="entry name" value="Lipase_3"/>
    <property type="match status" value="1"/>
</dbReference>
<dbReference type="Proteomes" id="UP000041882">
    <property type="component" value="Unassembled WGS sequence"/>
</dbReference>
<organism evidence="2 3">
    <name type="scientific">Yersinia thracica</name>
    <dbReference type="NCBI Taxonomy" id="2890319"/>
    <lineage>
        <taxon>Bacteria</taxon>
        <taxon>Pseudomonadati</taxon>
        <taxon>Pseudomonadota</taxon>
        <taxon>Gammaproteobacteria</taxon>
        <taxon>Enterobacterales</taxon>
        <taxon>Yersiniaceae</taxon>
        <taxon>Yersinia</taxon>
    </lineage>
</organism>
<dbReference type="AlphaFoldDB" id="A0A0T9QN05"/>
<gene>
    <name evidence="2" type="ORF">ERS008472_03480</name>
</gene>
<dbReference type="InterPro" id="IPR051218">
    <property type="entry name" value="Sec_MonoDiacylglyc_Lipase"/>
</dbReference>
<evidence type="ECO:0000313" key="2">
    <source>
        <dbReference type="EMBL" id="CNI19266.1"/>
    </source>
</evidence>
<evidence type="ECO:0000259" key="1">
    <source>
        <dbReference type="Pfam" id="PF01764"/>
    </source>
</evidence>
<accession>A0A0T9QN05</accession>
<dbReference type="SUPFAM" id="SSF53474">
    <property type="entry name" value="alpha/beta-Hydrolases"/>
    <property type="match status" value="1"/>
</dbReference>
<dbReference type="PANTHER" id="PTHR45856:SF24">
    <property type="entry name" value="FUNGAL LIPASE-LIKE DOMAIN-CONTAINING PROTEIN"/>
    <property type="match status" value="1"/>
</dbReference>
<feature type="domain" description="Fungal lipase-type" evidence="1">
    <location>
        <begin position="297"/>
        <end position="433"/>
    </location>
</feature>
<dbReference type="Pfam" id="PF01764">
    <property type="entry name" value="Lipase_3"/>
    <property type="match status" value="1"/>
</dbReference>
<proteinExistence type="predicted"/>